<dbReference type="Pfam" id="PF00593">
    <property type="entry name" value="TonB_dep_Rec_b-barrel"/>
    <property type="match status" value="1"/>
</dbReference>
<comment type="subcellular location">
    <subcellularLocation>
        <location evidence="1">Cell outer membrane</location>
    </subcellularLocation>
</comment>
<protein>
    <submittedName>
        <fullName evidence="5">Ferric receptor</fullName>
    </submittedName>
</protein>
<dbReference type="InterPro" id="IPR000531">
    <property type="entry name" value="Beta-barrel_TonB"/>
</dbReference>
<gene>
    <name evidence="5" type="primary">cfrA_2</name>
    <name evidence="5" type="ORF">NCTC13102_01766</name>
</gene>
<dbReference type="EMBL" id="UAWL01000006">
    <property type="protein sequence ID" value="SQB99442.1"/>
    <property type="molecule type" value="Genomic_DNA"/>
</dbReference>
<evidence type="ECO:0000256" key="2">
    <source>
        <dbReference type="ARBA" id="ARBA00023136"/>
    </source>
</evidence>
<proteinExistence type="predicted"/>
<reference evidence="5 6" key="1">
    <citation type="submission" date="2018-06" db="EMBL/GenBank/DDBJ databases">
        <authorList>
            <consortium name="Pathogen Informatics"/>
            <person name="Doyle S."/>
        </authorList>
    </citation>
    <scope>NUCLEOTIDE SEQUENCE [LARGE SCALE GENOMIC DNA]</scope>
    <source>
        <strain evidence="5 6">NCTC13102</strain>
    </source>
</reference>
<accession>A0A2X3B6S1</accession>
<dbReference type="Gene3D" id="2.40.170.20">
    <property type="entry name" value="TonB-dependent receptor, beta-barrel domain"/>
    <property type="match status" value="1"/>
</dbReference>
<dbReference type="SUPFAM" id="SSF56935">
    <property type="entry name" value="Porins"/>
    <property type="match status" value="1"/>
</dbReference>
<evidence type="ECO:0000313" key="5">
    <source>
        <dbReference type="EMBL" id="SQB99442.1"/>
    </source>
</evidence>
<name>A0A2X3B6S1_9HELI</name>
<dbReference type="GO" id="GO:0009279">
    <property type="term" value="C:cell outer membrane"/>
    <property type="evidence" value="ECO:0007669"/>
    <property type="project" value="UniProtKB-SubCell"/>
</dbReference>
<feature type="domain" description="TonB-dependent receptor-like beta-barrel" evidence="4">
    <location>
        <begin position="5"/>
        <end position="189"/>
    </location>
</feature>
<sequence>MFNIWKIKSTLNHDGNYNFGKWNTYAQYNSTQQTGVATLFSDNYIAKSQLVMPFDLGGAGFMKLSVGGEVWHERFQHAQNVAQNTLNAGIDNQMRHRAISQTQSSLFLEDEYSINEYIGITGGVCYTYGSIFGSYATPRGYLVFKPFNFWTIKGGVATGYKVPVIKELSPGSTKSMDKVQIHAMGIQIYNQNLA</sequence>
<evidence type="ECO:0000313" key="6">
    <source>
        <dbReference type="Proteomes" id="UP000250166"/>
    </source>
</evidence>
<evidence type="ECO:0000259" key="4">
    <source>
        <dbReference type="Pfam" id="PF00593"/>
    </source>
</evidence>
<evidence type="ECO:0000256" key="1">
    <source>
        <dbReference type="ARBA" id="ARBA00004442"/>
    </source>
</evidence>
<evidence type="ECO:0000256" key="3">
    <source>
        <dbReference type="ARBA" id="ARBA00023237"/>
    </source>
</evidence>
<keyword evidence="2" id="KW-0472">Membrane</keyword>
<dbReference type="AlphaFoldDB" id="A0A2X3B6S1"/>
<keyword evidence="3" id="KW-0998">Cell outer membrane</keyword>
<dbReference type="Proteomes" id="UP000250166">
    <property type="component" value="Unassembled WGS sequence"/>
</dbReference>
<dbReference type="InterPro" id="IPR036942">
    <property type="entry name" value="Beta-barrel_TonB_sf"/>
</dbReference>
<keyword evidence="5" id="KW-0675">Receptor</keyword>
<organism evidence="5 6">
    <name type="scientific">Helicobacter fennelliae</name>
    <dbReference type="NCBI Taxonomy" id="215"/>
    <lineage>
        <taxon>Bacteria</taxon>
        <taxon>Pseudomonadati</taxon>
        <taxon>Campylobacterota</taxon>
        <taxon>Epsilonproteobacteria</taxon>
        <taxon>Campylobacterales</taxon>
        <taxon>Helicobacteraceae</taxon>
        <taxon>Helicobacter</taxon>
    </lineage>
</organism>